<dbReference type="EMBL" id="JAQOSO010000051">
    <property type="protein sequence ID" value="MDJ1174278.1"/>
    <property type="molecule type" value="Genomic_DNA"/>
</dbReference>
<reference evidence="1 2" key="1">
    <citation type="submission" date="2023-01" db="EMBL/GenBank/DDBJ databases">
        <title>Novel diversity within Roseofilum (Cyanobacteria; Desertifilaceae) from marine benthic mats with descriptions of four novel species.</title>
        <authorList>
            <person name="Wang Y."/>
            <person name="Berthold D.E."/>
            <person name="Hu J."/>
            <person name="Lefler F.W."/>
            <person name="Laughinghouse H.D. IV."/>
        </authorList>
    </citation>
    <scope>NUCLEOTIDE SEQUENCE [LARGE SCALE GENOMIC DNA]</scope>
    <source>
        <strain evidence="1 2">BLCC-M114</strain>
    </source>
</reference>
<protein>
    <recommendedName>
        <fullName evidence="3">XRE family transcriptional regulator</fullName>
    </recommendedName>
</protein>
<gene>
    <name evidence="1" type="ORF">PMG25_09245</name>
</gene>
<dbReference type="RefSeq" id="WP_283766609.1">
    <property type="nucleotide sequence ID" value="NZ_JAQOSO010000051.1"/>
</dbReference>
<organism evidence="1 2">
    <name type="scientific">Roseofilum capinflatum BLCC-M114</name>
    <dbReference type="NCBI Taxonomy" id="3022440"/>
    <lineage>
        <taxon>Bacteria</taxon>
        <taxon>Bacillati</taxon>
        <taxon>Cyanobacteriota</taxon>
        <taxon>Cyanophyceae</taxon>
        <taxon>Desertifilales</taxon>
        <taxon>Desertifilaceae</taxon>
        <taxon>Roseofilum</taxon>
        <taxon>Roseofilum capinflatum</taxon>
    </lineage>
</organism>
<evidence type="ECO:0000313" key="2">
    <source>
        <dbReference type="Proteomes" id="UP001235849"/>
    </source>
</evidence>
<keyword evidence="2" id="KW-1185">Reference proteome</keyword>
<evidence type="ECO:0008006" key="3">
    <source>
        <dbReference type="Google" id="ProtNLM"/>
    </source>
</evidence>
<proteinExistence type="predicted"/>
<comment type="caution">
    <text evidence="1">The sequence shown here is derived from an EMBL/GenBank/DDBJ whole genome shotgun (WGS) entry which is preliminary data.</text>
</comment>
<accession>A0ABT7B7L0</accession>
<sequence length="140" mass="16235">MSRSLKVAPEFIPQVKAAVKRQGYPRQKDLADELQLCLATVNNYLNGKAVDNLNFQEISERLEQDWEAIAIFEDTTDRPEEGQAIDPLRLDSIHTYQLHSLGLVKRQGNQVNTHNPETRFLQDYDRRSQTDRYLIDQSFS</sequence>
<dbReference type="Proteomes" id="UP001235849">
    <property type="component" value="Unassembled WGS sequence"/>
</dbReference>
<name>A0ABT7B7L0_9CYAN</name>
<evidence type="ECO:0000313" key="1">
    <source>
        <dbReference type="EMBL" id="MDJ1174278.1"/>
    </source>
</evidence>